<evidence type="ECO:0000256" key="9">
    <source>
        <dbReference type="SAM" id="Phobius"/>
    </source>
</evidence>
<dbReference type="PANTHER" id="PTHR41523">
    <property type="entry name" value="TWO-COMPONENT SYSTEM SENSOR PROTEIN"/>
    <property type="match status" value="1"/>
</dbReference>
<dbReference type="Pfam" id="PF02518">
    <property type="entry name" value="HATPase_c"/>
    <property type="match status" value="1"/>
</dbReference>
<keyword evidence="9" id="KW-1133">Transmembrane helix</keyword>
<dbReference type="InterPro" id="IPR036890">
    <property type="entry name" value="HATPase_C_sf"/>
</dbReference>
<dbReference type="SUPFAM" id="SSF158472">
    <property type="entry name" value="HAMP domain-like"/>
    <property type="match status" value="1"/>
</dbReference>
<sequence>MTKLLDIKQYSLNAKVIISLFSLALFLLIILFSLIVPKIQEDQYKRLINEIEQVLSITQEQIKVAGKAIMMQSNLEVQLNQKKIELELHKIKSSFSNSSNIDLLIKKLSQNSILKANNFAIKTKDSLYVSSKKDIYKDYKLKEYNKWEEHKLKDLSRNYVYYKKYFFYTLRLEKNLELTIFASKYTLNKNHTPFEKDIKQNVQKAFNTTTKLHEGKTYLIWMNSRIKDENTKALFSEDKKIRKERYTLSKMSNVQNISTGNLSAKEVFEARNKKPISHILNNEEAITWVRDLSEDESKEYIFLLVKTLYKKDLSKQVDSVLLKILPASLISFILVLVIAFFLFKRLFKSINTLTNTAKQINKGDKSVRSFVKGDDDIGTLGIAFDKMIDNFENSIDTLDKKVEEKTKELTVSLEEKETLLKEIHHRVKNNLALTISLIKLQQSKIDDENTIKTLNDIQERIYTMELLHRKLYESSNLNAINIKEYIHSLVNDISTSYDYEKKVAIEFKVEEFFFDIQKAIPCALIINELVTNTYKYAFENTPKAKLYISLFKEKDNYVLIVKDNGKGIDKKIDVKNSQTLGLKLINSICTLQLHGKVEYISNHGAMFKITF</sequence>
<dbReference type="Pfam" id="PF00672">
    <property type="entry name" value="HAMP"/>
    <property type="match status" value="1"/>
</dbReference>
<comment type="catalytic activity">
    <reaction evidence="1">
        <text>ATP + protein L-histidine = ADP + protein N-phospho-L-histidine.</text>
        <dbReference type="EC" id="2.7.13.3"/>
    </reaction>
</comment>
<keyword evidence="9" id="KW-0812">Transmembrane</keyword>
<dbReference type="PROSITE" id="PS50885">
    <property type="entry name" value="HAMP"/>
    <property type="match status" value="1"/>
</dbReference>
<dbReference type="PANTHER" id="PTHR41523:SF8">
    <property type="entry name" value="ETHYLENE RESPONSE SENSOR PROTEIN"/>
    <property type="match status" value="1"/>
</dbReference>
<dbReference type="Gene3D" id="6.10.340.10">
    <property type="match status" value="1"/>
</dbReference>
<feature type="domain" description="Histidine kinase" evidence="10">
    <location>
        <begin position="422"/>
        <end position="611"/>
    </location>
</feature>
<dbReference type="InterPro" id="IPR003660">
    <property type="entry name" value="HAMP_dom"/>
</dbReference>
<feature type="transmembrane region" description="Helical" evidence="9">
    <location>
        <begin position="320"/>
        <end position="343"/>
    </location>
</feature>
<protein>
    <recommendedName>
        <fullName evidence="3">histidine kinase</fullName>
        <ecNumber evidence="3">2.7.13.3</ecNumber>
    </recommendedName>
</protein>
<keyword evidence="13" id="KW-1185">Reference proteome</keyword>
<dbReference type="CDD" id="cd06225">
    <property type="entry name" value="HAMP"/>
    <property type="match status" value="1"/>
</dbReference>
<dbReference type="Gene3D" id="3.30.450.20">
    <property type="entry name" value="PAS domain"/>
    <property type="match status" value="1"/>
</dbReference>
<evidence type="ECO:0000313" key="13">
    <source>
        <dbReference type="Proteomes" id="UP001060012"/>
    </source>
</evidence>
<dbReference type="InterPro" id="IPR003594">
    <property type="entry name" value="HATPase_dom"/>
</dbReference>
<dbReference type="InterPro" id="IPR005467">
    <property type="entry name" value="His_kinase_dom"/>
</dbReference>
<keyword evidence="6" id="KW-0547">Nucleotide-binding</keyword>
<evidence type="ECO:0000256" key="8">
    <source>
        <dbReference type="ARBA" id="ARBA00022840"/>
    </source>
</evidence>
<evidence type="ECO:0000256" key="1">
    <source>
        <dbReference type="ARBA" id="ARBA00000085"/>
    </source>
</evidence>
<evidence type="ECO:0000256" key="3">
    <source>
        <dbReference type="ARBA" id="ARBA00012438"/>
    </source>
</evidence>
<reference evidence="12" key="1">
    <citation type="submission" date="2022-07" db="EMBL/GenBank/DDBJ databases">
        <title>Arcobacter roscoffensis sp. nov., a marine bacterium isolated from coastal seawater collected from Roscoff, France.</title>
        <authorList>
            <person name="Pascual J."/>
            <person name="Lepeaux C."/>
            <person name="Methner A."/>
            <person name="Overmann J."/>
        </authorList>
    </citation>
    <scope>NUCLEOTIDE SEQUENCE</scope>
    <source>
        <strain evidence="12">ARW1-2F2</strain>
    </source>
</reference>
<evidence type="ECO:0000256" key="2">
    <source>
        <dbReference type="ARBA" id="ARBA00004370"/>
    </source>
</evidence>
<comment type="subcellular location">
    <subcellularLocation>
        <location evidence="2">Membrane</location>
    </subcellularLocation>
</comment>
<dbReference type="EC" id="2.7.13.3" evidence="3"/>
<proteinExistence type="predicted"/>
<feature type="transmembrane region" description="Helical" evidence="9">
    <location>
        <begin position="12"/>
        <end position="36"/>
    </location>
</feature>
<evidence type="ECO:0000256" key="7">
    <source>
        <dbReference type="ARBA" id="ARBA00022777"/>
    </source>
</evidence>
<dbReference type="EMBL" id="CP100595">
    <property type="protein sequence ID" value="UTJ07162.1"/>
    <property type="molecule type" value="Genomic_DNA"/>
</dbReference>
<dbReference type="SMART" id="SM00304">
    <property type="entry name" value="HAMP"/>
    <property type="match status" value="1"/>
</dbReference>
<organism evidence="12 13">
    <name type="scientific">Arcobacter roscoffensis</name>
    <dbReference type="NCBI Taxonomy" id="2961520"/>
    <lineage>
        <taxon>Bacteria</taxon>
        <taxon>Pseudomonadati</taxon>
        <taxon>Campylobacterota</taxon>
        <taxon>Epsilonproteobacteria</taxon>
        <taxon>Campylobacterales</taxon>
        <taxon>Arcobacteraceae</taxon>
        <taxon>Arcobacter</taxon>
    </lineage>
</organism>
<dbReference type="Proteomes" id="UP001060012">
    <property type="component" value="Chromosome"/>
</dbReference>
<feature type="domain" description="HAMP" evidence="11">
    <location>
        <begin position="344"/>
        <end position="396"/>
    </location>
</feature>
<keyword evidence="9" id="KW-0472">Membrane</keyword>
<dbReference type="RefSeq" id="WP_254577341.1">
    <property type="nucleotide sequence ID" value="NZ_CP100595.1"/>
</dbReference>
<keyword evidence="7" id="KW-0418">Kinase</keyword>
<evidence type="ECO:0000256" key="4">
    <source>
        <dbReference type="ARBA" id="ARBA00022553"/>
    </source>
</evidence>
<name>A0ABY5E5M6_9BACT</name>
<gene>
    <name evidence="12" type="ORF">NJU99_03475</name>
</gene>
<dbReference type="SUPFAM" id="SSF55874">
    <property type="entry name" value="ATPase domain of HSP90 chaperone/DNA topoisomerase II/histidine kinase"/>
    <property type="match status" value="1"/>
</dbReference>
<keyword evidence="8" id="KW-0067">ATP-binding</keyword>
<dbReference type="InterPro" id="IPR011495">
    <property type="entry name" value="Sig_transdc_His_kin_sub2_dim/P"/>
</dbReference>
<evidence type="ECO:0000259" key="10">
    <source>
        <dbReference type="PROSITE" id="PS50109"/>
    </source>
</evidence>
<evidence type="ECO:0000256" key="5">
    <source>
        <dbReference type="ARBA" id="ARBA00022679"/>
    </source>
</evidence>
<evidence type="ECO:0000259" key="11">
    <source>
        <dbReference type="PROSITE" id="PS50885"/>
    </source>
</evidence>
<dbReference type="Gene3D" id="3.30.565.10">
    <property type="entry name" value="Histidine kinase-like ATPase, C-terminal domain"/>
    <property type="match status" value="1"/>
</dbReference>
<accession>A0ABY5E5M6</accession>
<keyword evidence="5" id="KW-0808">Transferase</keyword>
<evidence type="ECO:0000256" key="6">
    <source>
        <dbReference type="ARBA" id="ARBA00022741"/>
    </source>
</evidence>
<dbReference type="PROSITE" id="PS50109">
    <property type="entry name" value="HIS_KIN"/>
    <property type="match status" value="1"/>
</dbReference>
<dbReference type="Pfam" id="PF07568">
    <property type="entry name" value="HisKA_2"/>
    <property type="match status" value="1"/>
</dbReference>
<keyword evidence="4" id="KW-0597">Phosphoprotein</keyword>
<evidence type="ECO:0000313" key="12">
    <source>
        <dbReference type="EMBL" id="UTJ07162.1"/>
    </source>
</evidence>